<dbReference type="InterPro" id="IPR018200">
    <property type="entry name" value="USP_CS"/>
</dbReference>
<dbReference type="OrthoDB" id="333239at2759"/>
<evidence type="ECO:0000259" key="8">
    <source>
        <dbReference type="PROSITE" id="PS50235"/>
    </source>
</evidence>
<feature type="domain" description="USP" evidence="8">
    <location>
        <begin position="621"/>
        <end position="861"/>
    </location>
</feature>
<dbReference type="GO" id="GO:0005829">
    <property type="term" value="C:cytosol"/>
    <property type="evidence" value="ECO:0007669"/>
    <property type="project" value="TreeGrafter"/>
</dbReference>
<dbReference type="GO" id="GO:0006508">
    <property type="term" value="P:proteolysis"/>
    <property type="evidence" value="ECO:0007669"/>
    <property type="project" value="UniProtKB-KW"/>
</dbReference>
<dbReference type="GO" id="GO:0005634">
    <property type="term" value="C:nucleus"/>
    <property type="evidence" value="ECO:0007669"/>
    <property type="project" value="TreeGrafter"/>
</dbReference>
<evidence type="ECO:0000256" key="7">
    <source>
        <dbReference type="SAM" id="MobiDB-lite"/>
    </source>
</evidence>
<comment type="caution">
    <text evidence="9">The sequence shown here is derived from an EMBL/GenBank/DDBJ whole genome shotgun (WGS) entry which is preliminary data.</text>
</comment>
<keyword evidence="6" id="KW-0788">Thiol protease</keyword>
<dbReference type="AlphaFoldDB" id="A0A9K3CZR8"/>
<gene>
    <name evidence="9" type="ORF">KIPB_006509</name>
</gene>
<protein>
    <recommendedName>
        <fullName evidence="2">ubiquitinyl hydrolase 1</fullName>
        <ecNumber evidence="2">3.4.19.12</ecNumber>
    </recommendedName>
</protein>
<dbReference type="InterPro" id="IPR028889">
    <property type="entry name" value="USP"/>
</dbReference>
<dbReference type="InterPro" id="IPR001394">
    <property type="entry name" value="Peptidase_C19_UCH"/>
</dbReference>
<keyword evidence="4" id="KW-0833">Ubl conjugation pathway</keyword>
<comment type="catalytic activity">
    <reaction evidence="1">
        <text>Thiol-dependent hydrolysis of ester, thioester, amide, peptide and isopeptide bonds formed by the C-terminal Gly of ubiquitin (a 76-residue protein attached to proteins as an intracellular targeting signal).</text>
        <dbReference type="EC" id="3.4.19.12"/>
    </reaction>
</comment>
<keyword evidence="10" id="KW-1185">Reference proteome</keyword>
<dbReference type="PROSITE" id="PS00972">
    <property type="entry name" value="USP_1"/>
    <property type="match status" value="1"/>
</dbReference>
<feature type="non-terminal residue" evidence="9">
    <location>
        <position position="861"/>
    </location>
</feature>
<dbReference type="EMBL" id="BDIP01001680">
    <property type="protein sequence ID" value="GIQ84925.1"/>
    <property type="molecule type" value="Genomic_DNA"/>
</dbReference>
<evidence type="ECO:0000256" key="4">
    <source>
        <dbReference type="ARBA" id="ARBA00022786"/>
    </source>
</evidence>
<evidence type="ECO:0000256" key="1">
    <source>
        <dbReference type="ARBA" id="ARBA00000707"/>
    </source>
</evidence>
<feature type="region of interest" description="Disordered" evidence="7">
    <location>
        <begin position="226"/>
        <end position="257"/>
    </location>
</feature>
<evidence type="ECO:0000256" key="3">
    <source>
        <dbReference type="ARBA" id="ARBA00022670"/>
    </source>
</evidence>
<dbReference type="InterPro" id="IPR050164">
    <property type="entry name" value="Peptidase_C19"/>
</dbReference>
<dbReference type="Gene3D" id="3.90.70.10">
    <property type="entry name" value="Cysteine proteinases"/>
    <property type="match status" value="1"/>
</dbReference>
<keyword evidence="5" id="KW-0378">Hydrolase</keyword>
<organism evidence="9 10">
    <name type="scientific">Kipferlia bialata</name>
    <dbReference type="NCBI Taxonomy" id="797122"/>
    <lineage>
        <taxon>Eukaryota</taxon>
        <taxon>Metamonada</taxon>
        <taxon>Carpediemonas-like organisms</taxon>
        <taxon>Kipferlia</taxon>
    </lineage>
</organism>
<dbReference type="GO" id="GO:0016579">
    <property type="term" value="P:protein deubiquitination"/>
    <property type="evidence" value="ECO:0007669"/>
    <property type="project" value="InterPro"/>
</dbReference>
<evidence type="ECO:0000256" key="5">
    <source>
        <dbReference type="ARBA" id="ARBA00022801"/>
    </source>
</evidence>
<dbReference type="GO" id="GO:0004843">
    <property type="term" value="F:cysteine-type deubiquitinase activity"/>
    <property type="evidence" value="ECO:0007669"/>
    <property type="project" value="UniProtKB-EC"/>
</dbReference>
<sequence length="861" mass="93335">DPSATNLTVSFQVRIGHSYPPVRPVTAKSNYPLSRAVTYMDTLPQMRRHREGKGANKEWAVSHNGVFQTNLTTTMGSLSSNATLLLGMARVHVDREVVGMLCSGGEGGMSLYECLFQGLSATGEGAWDAMAKTYALSLLATLPTDPTVAEALTSLQQAVSRSLQEEALRQCLSCTSPLRLKYSLESLDVPNPGSQKTILDGVLHTEHLADIVLSACMGVLQHSLPHPEGADADTSGMDVESDNASTSPSPCPSPVTDRVTHTAVQSVWAALARVANLHGIANLYDHVTIPRTYLTNVTTVDSRQWLQLYHTENNENKRYVPEQTFTFGGVDPVSLCLRALSAVPSGIASMSNMMSEAYPDHLSAVGKVLTWVLLLSDDPVSALLDSDTEALDACLSCDLSCTAVNTALLTVLSRTDQGQRRVCRHCIERIQARLLQPLSTPLRLGVTALFRVADGVLSQLDYNADESPISPMMLYAKERLEHLGPTPSNPMPRVDDTCKYTDFVTCKGHTEPGYTELILLLDVFYASDVVCPHLTTQGLLYNVMFCEGENVLNTSTSSFLAYLRLMKCYEIETDTVAQRMGEVVSLGKAALQGLSSFVAPFEYEPHDTLSLDVDIDRSLPSGLKNLGASCFANAVLQLLFSVTPFRQGVLAIDTSGLSLSMSSVDVSKAPEGSNDLDHLMGLQRLFRQMESGLFPTLSTTDFFSHLHFPGIDPTHQQDASEFMSSLLSSLSDACKGLGVTDVVKTVFGGLNGKRFVGKGSVGKGPCTHTREGEHSDYSVHYVVAKDVSTLSDGIVESLLPSEVPVRCQECGQDVPTDMYATIQTLPNMLLLSLKRFYFDMTTFTDTKVNTPLGTGFGQTLS</sequence>
<evidence type="ECO:0000256" key="6">
    <source>
        <dbReference type="ARBA" id="ARBA00022807"/>
    </source>
</evidence>
<dbReference type="Pfam" id="PF00443">
    <property type="entry name" value="UCH"/>
    <property type="match status" value="1"/>
</dbReference>
<dbReference type="PANTHER" id="PTHR24006:SF687">
    <property type="entry name" value="UBIQUITIN CARBOXYL-TERMINAL HYDROLASE 10"/>
    <property type="match status" value="1"/>
</dbReference>
<dbReference type="PROSITE" id="PS50235">
    <property type="entry name" value="USP_3"/>
    <property type="match status" value="1"/>
</dbReference>
<dbReference type="Proteomes" id="UP000265618">
    <property type="component" value="Unassembled WGS sequence"/>
</dbReference>
<dbReference type="PANTHER" id="PTHR24006">
    <property type="entry name" value="UBIQUITIN CARBOXYL-TERMINAL HYDROLASE"/>
    <property type="match status" value="1"/>
</dbReference>
<name>A0A9K3CZR8_9EUKA</name>
<dbReference type="EC" id="3.4.19.12" evidence="2"/>
<accession>A0A9K3CZR8</accession>
<evidence type="ECO:0000313" key="9">
    <source>
        <dbReference type="EMBL" id="GIQ84925.1"/>
    </source>
</evidence>
<evidence type="ECO:0000313" key="10">
    <source>
        <dbReference type="Proteomes" id="UP000265618"/>
    </source>
</evidence>
<reference evidence="9 10" key="1">
    <citation type="journal article" date="2018" name="PLoS ONE">
        <title>The draft genome of Kipferlia bialata reveals reductive genome evolution in fornicate parasites.</title>
        <authorList>
            <person name="Tanifuji G."/>
            <person name="Takabayashi S."/>
            <person name="Kume K."/>
            <person name="Takagi M."/>
            <person name="Nakayama T."/>
            <person name="Kamikawa R."/>
            <person name="Inagaki Y."/>
            <person name="Hashimoto T."/>
        </authorList>
    </citation>
    <scope>NUCLEOTIDE SEQUENCE [LARGE SCALE GENOMIC DNA]</scope>
    <source>
        <strain evidence="9">NY0173</strain>
    </source>
</reference>
<evidence type="ECO:0000256" key="2">
    <source>
        <dbReference type="ARBA" id="ARBA00012759"/>
    </source>
</evidence>
<dbReference type="InterPro" id="IPR038765">
    <property type="entry name" value="Papain-like_cys_pep_sf"/>
</dbReference>
<keyword evidence="3" id="KW-0645">Protease</keyword>
<proteinExistence type="predicted"/>
<dbReference type="SUPFAM" id="SSF54001">
    <property type="entry name" value="Cysteine proteinases"/>
    <property type="match status" value="1"/>
</dbReference>